<evidence type="ECO:0000313" key="2">
    <source>
        <dbReference type="EMBL" id="KXJ93990.1"/>
    </source>
</evidence>
<proteinExistence type="predicted"/>
<accession>A0A136JA12</accession>
<dbReference type="OrthoDB" id="10036721at2759"/>
<dbReference type="InParanoid" id="A0A136JA12"/>
<dbReference type="Pfam" id="PF17390">
    <property type="entry name" value="Bac_rhamnosid_C"/>
    <property type="match status" value="1"/>
</dbReference>
<evidence type="ECO:0000313" key="3">
    <source>
        <dbReference type="Proteomes" id="UP000070501"/>
    </source>
</evidence>
<dbReference type="AlphaFoldDB" id="A0A136JA12"/>
<reference evidence="3" key="1">
    <citation type="submission" date="2016-02" db="EMBL/GenBank/DDBJ databases">
        <title>Draft genome sequence of Microdochium bolleyi, a fungal endophyte of beachgrass.</title>
        <authorList>
            <consortium name="DOE Joint Genome Institute"/>
            <person name="David A.S."/>
            <person name="May G."/>
            <person name="Haridas S."/>
            <person name="Lim J."/>
            <person name="Wang M."/>
            <person name="Labutti K."/>
            <person name="Lipzen A."/>
            <person name="Barry K."/>
            <person name="Grigoriev I.V."/>
        </authorList>
    </citation>
    <scope>NUCLEOTIDE SEQUENCE [LARGE SCALE GENOMIC DNA]</scope>
    <source>
        <strain evidence="3">J235TASD1</strain>
    </source>
</reference>
<evidence type="ECO:0000259" key="1">
    <source>
        <dbReference type="Pfam" id="PF17390"/>
    </source>
</evidence>
<dbReference type="STRING" id="196109.A0A136JA12"/>
<gene>
    <name evidence="2" type="ORF">Micbo1qcDRAFT_220592</name>
</gene>
<name>A0A136JA12_9PEZI</name>
<dbReference type="EMBL" id="KQ964247">
    <property type="protein sequence ID" value="KXJ93990.1"/>
    <property type="molecule type" value="Genomic_DNA"/>
</dbReference>
<organism evidence="2 3">
    <name type="scientific">Microdochium bolleyi</name>
    <dbReference type="NCBI Taxonomy" id="196109"/>
    <lineage>
        <taxon>Eukaryota</taxon>
        <taxon>Fungi</taxon>
        <taxon>Dikarya</taxon>
        <taxon>Ascomycota</taxon>
        <taxon>Pezizomycotina</taxon>
        <taxon>Sordariomycetes</taxon>
        <taxon>Xylariomycetidae</taxon>
        <taxon>Xylariales</taxon>
        <taxon>Microdochiaceae</taxon>
        <taxon>Microdochium</taxon>
    </lineage>
</organism>
<sequence length="120" mass="12402">MWASMADKNAPSSVALCSVRALSLLGGKNGAVAPLTVGECWARGKVPTASGAVSVQWKFCDDLVTMTVQSPEGTKGNVTSPSPMLLDISESTIRVDGVVVEGISFEVQGGAAVHIVQSRK</sequence>
<dbReference type="Gene3D" id="2.60.420.10">
    <property type="entry name" value="Maltose phosphorylase, domain 3"/>
    <property type="match status" value="1"/>
</dbReference>
<feature type="domain" description="Alpha-L-rhamnosidase C-terminal" evidence="1">
    <location>
        <begin position="32"/>
        <end position="82"/>
    </location>
</feature>
<keyword evidence="3" id="KW-1185">Reference proteome</keyword>
<dbReference type="Proteomes" id="UP000070501">
    <property type="component" value="Unassembled WGS sequence"/>
</dbReference>
<protein>
    <recommendedName>
        <fullName evidence="1">Alpha-L-rhamnosidase C-terminal domain-containing protein</fullName>
    </recommendedName>
</protein>
<dbReference type="InterPro" id="IPR035398">
    <property type="entry name" value="Bac_rhamnosid_C"/>
</dbReference>